<reference evidence="1" key="1">
    <citation type="journal article" date="2020" name="mSystems">
        <title>Genome- and Community-Level Interaction Insights into Carbon Utilization and Element Cycling Functions of Hydrothermarchaeota in Hydrothermal Sediment.</title>
        <authorList>
            <person name="Zhou Z."/>
            <person name="Liu Y."/>
            <person name="Xu W."/>
            <person name="Pan J."/>
            <person name="Luo Z.H."/>
            <person name="Li M."/>
        </authorList>
    </citation>
    <scope>NUCLEOTIDE SEQUENCE [LARGE SCALE GENOMIC DNA]</scope>
    <source>
        <strain evidence="1">HyVt-92</strain>
    </source>
</reference>
<dbReference type="Proteomes" id="UP000886070">
    <property type="component" value="Unassembled WGS sequence"/>
</dbReference>
<dbReference type="GO" id="GO:0004386">
    <property type="term" value="F:helicase activity"/>
    <property type="evidence" value="ECO:0007669"/>
    <property type="project" value="UniProtKB-KW"/>
</dbReference>
<comment type="caution">
    <text evidence="1">The sequence shown here is derived from an EMBL/GenBank/DDBJ whole genome shotgun (WGS) entry which is preliminary data.</text>
</comment>
<dbReference type="CDD" id="cd19067">
    <property type="entry name" value="PfuEndoQ-like"/>
    <property type="match status" value="1"/>
</dbReference>
<dbReference type="PANTHER" id="PTHR40084:SF1">
    <property type="entry name" value="PHOSPHOTRANSFERASE"/>
    <property type="match status" value="1"/>
</dbReference>
<accession>A0A7V5I0F2</accession>
<sequence>MTFIADFHIHSKYSRATSKEMDIPNLDKAAQIKGLDILGTGDFTHPLWFSHLKDNLSETAPGIFKYGRTFFILTCEVSNIFYRKGKLRKIHNIIFARSFNIAEKIRDELEKYGDLFSDGRPTLRLDAKDLVKILLEIDEEIIVIPAHVWTPWFSLFGSNSGFDSVEECFGEFTDYIYALETGLSSDPAMNWQVSSLDRFVLVSNSDAHSLGNIGREANVFSGPFDYHKLREILIKKRKDMFLYTIEFFPQEGKYHWDGHRKCNISLSPEEAIRNNNICPKCGELLTLGVMHRVRTLADREEGFVPPQSIPFKRAVPLKEIIAEALGKRATPKSVEELYAKVVKDFGGEIKVLLDTPLEEMSKAFPPKLIEGIKRVREGRVKIKCGYDGVYGKVSIFGDNLSEAENGQLSLF</sequence>
<protein>
    <submittedName>
        <fullName evidence="1">DNA helicase UvrD</fullName>
    </submittedName>
</protein>
<gene>
    <name evidence="1" type="ORF">ENL39_05730</name>
</gene>
<dbReference type="PANTHER" id="PTHR40084">
    <property type="entry name" value="PHOSPHOHYDROLASE, PHP FAMILY"/>
    <property type="match status" value="1"/>
</dbReference>
<dbReference type="InterPro" id="IPR016195">
    <property type="entry name" value="Pol/histidinol_Pase-like"/>
</dbReference>
<proteinExistence type="predicted"/>
<keyword evidence="1" id="KW-0547">Nucleotide-binding</keyword>
<keyword evidence="1" id="KW-0347">Helicase</keyword>
<name>A0A7V5I0F2_UNCAE</name>
<dbReference type="EMBL" id="DRTT01000155">
    <property type="protein sequence ID" value="HHF98966.1"/>
    <property type="molecule type" value="Genomic_DNA"/>
</dbReference>
<keyword evidence="1" id="KW-0378">Hydrolase</keyword>
<dbReference type="AlphaFoldDB" id="A0A7V5I0F2"/>
<dbReference type="SUPFAM" id="SSF89550">
    <property type="entry name" value="PHP domain-like"/>
    <property type="match status" value="1"/>
</dbReference>
<dbReference type="Gene3D" id="3.20.20.140">
    <property type="entry name" value="Metal-dependent hydrolases"/>
    <property type="match status" value="1"/>
</dbReference>
<organism evidence="1">
    <name type="scientific">Aerophobetes bacterium</name>
    <dbReference type="NCBI Taxonomy" id="2030807"/>
    <lineage>
        <taxon>Bacteria</taxon>
        <taxon>Candidatus Aerophobota</taxon>
    </lineage>
</organism>
<evidence type="ECO:0000313" key="1">
    <source>
        <dbReference type="EMBL" id="HHF98966.1"/>
    </source>
</evidence>
<keyword evidence="1" id="KW-0067">ATP-binding</keyword>